<keyword evidence="6" id="KW-1185">Reference proteome</keyword>
<evidence type="ECO:0000313" key="5">
    <source>
        <dbReference type="EMBL" id="PFX16159.1"/>
    </source>
</evidence>
<dbReference type="AlphaFoldDB" id="A0A2B4RH79"/>
<dbReference type="Proteomes" id="UP000225706">
    <property type="component" value="Unassembled WGS sequence"/>
</dbReference>
<proteinExistence type="predicted"/>
<feature type="region of interest" description="Disordered" evidence="3">
    <location>
        <begin position="206"/>
        <end position="227"/>
    </location>
</feature>
<evidence type="ECO:0000256" key="3">
    <source>
        <dbReference type="SAM" id="MobiDB-lite"/>
    </source>
</evidence>
<feature type="compositionally biased region" description="Basic and acidic residues" evidence="3">
    <location>
        <begin position="209"/>
        <end position="223"/>
    </location>
</feature>
<dbReference type="Pfam" id="PF00632">
    <property type="entry name" value="HECT"/>
    <property type="match status" value="1"/>
</dbReference>
<dbReference type="InterPro" id="IPR035983">
    <property type="entry name" value="Hect_E3_ubiquitin_ligase"/>
</dbReference>
<dbReference type="PROSITE" id="PS50237">
    <property type="entry name" value="HECT"/>
    <property type="match status" value="1"/>
</dbReference>
<feature type="active site" description="Glycyl thioester intermediate" evidence="2">
    <location>
        <position position="506"/>
    </location>
</feature>
<dbReference type="EMBL" id="LSMT01000570">
    <property type="protein sequence ID" value="PFX16159.1"/>
    <property type="molecule type" value="Genomic_DNA"/>
</dbReference>
<gene>
    <name evidence="5" type="ORF">AWC38_SpisGene19587</name>
</gene>
<dbReference type="SUPFAM" id="SSF56204">
    <property type="entry name" value="Hect, E3 ligase catalytic domain"/>
    <property type="match status" value="1"/>
</dbReference>
<reference evidence="6" key="1">
    <citation type="journal article" date="2017" name="bioRxiv">
        <title>Comparative analysis of the genomes of Stylophora pistillata and Acropora digitifera provides evidence for extensive differences between species of corals.</title>
        <authorList>
            <person name="Voolstra C.R."/>
            <person name="Li Y."/>
            <person name="Liew Y.J."/>
            <person name="Baumgarten S."/>
            <person name="Zoccola D."/>
            <person name="Flot J.-F."/>
            <person name="Tambutte S."/>
            <person name="Allemand D."/>
            <person name="Aranda M."/>
        </authorList>
    </citation>
    <scope>NUCLEOTIDE SEQUENCE [LARGE SCALE GENOMIC DNA]</scope>
</reference>
<dbReference type="Gene3D" id="3.30.2410.10">
    <property type="entry name" value="Hect, E3 ligase catalytic domain"/>
    <property type="match status" value="1"/>
</dbReference>
<protein>
    <recommendedName>
        <fullName evidence="4">HECT domain-containing protein</fullName>
    </recommendedName>
</protein>
<dbReference type="InterPro" id="IPR000569">
    <property type="entry name" value="HECT_dom"/>
</dbReference>
<name>A0A2B4RH79_STYPI</name>
<accession>A0A2B4RH79</accession>
<comment type="caution">
    <text evidence="5">The sequence shown here is derived from an EMBL/GenBank/DDBJ whole genome shotgun (WGS) entry which is preliminary data.</text>
</comment>
<sequence>MACEKKLKVLMKQEKLFYLVDTMCDTFMVDESIEEITILNSIQEKYVFKPDEPFYGHQKNRQAKTDTIMSLRKLLRLIVEHKLEEKIKKVSFAKEQDEEEENNDKRDVKFSTFRQQIDIIQLVFSKSKRSFRAGIMRLFNMKLSEYSGTRLRITDDHLDNPLFEDDDDKSLEEPVFVTEIQDIPSHDNDNSDNEGSPSLVTEAQLTLSESREVESGNERDSENKLNVPLPRTNYYRKSFSYNGATLWNSVTRDIRNTESLGLFKQLLIIVKERFFEGGKPVTSAVALNAGDFKTCRKAMGMSIFQGGLAPNFMSPDVASYLLSKAMTDEQLRAELTCDEVLDVLEKVGYSGIPQKETVTGIQPIIQAICIKDQLYQYLPQLVQIEIALCACGILGHMRREKELWKPVFTNGNCFTITADEFLDQFIVNFSESQLCRDLEFNTYKFFSDVIKSIGNGGVNGITLKDFVKWMTGSPQIPPMGFPKKFTFEFVHGCLQGCCCRPTVSTCDITIKIPVHISDEQTMKKMITSAVKDSFGFGLI</sequence>
<organism evidence="5 6">
    <name type="scientific">Stylophora pistillata</name>
    <name type="common">Smooth cauliflower coral</name>
    <dbReference type="NCBI Taxonomy" id="50429"/>
    <lineage>
        <taxon>Eukaryota</taxon>
        <taxon>Metazoa</taxon>
        <taxon>Cnidaria</taxon>
        <taxon>Anthozoa</taxon>
        <taxon>Hexacorallia</taxon>
        <taxon>Scleractinia</taxon>
        <taxon>Astrocoeniina</taxon>
        <taxon>Pocilloporidae</taxon>
        <taxon>Stylophora</taxon>
    </lineage>
</organism>
<keyword evidence="1 2" id="KW-0833">Ubl conjugation pathway</keyword>
<evidence type="ECO:0000259" key="4">
    <source>
        <dbReference type="PROSITE" id="PS50237"/>
    </source>
</evidence>
<dbReference type="GO" id="GO:0004842">
    <property type="term" value="F:ubiquitin-protein transferase activity"/>
    <property type="evidence" value="ECO:0007669"/>
    <property type="project" value="InterPro"/>
</dbReference>
<feature type="domain" description="HECT" evidence="4">
    <location>
        <begin position="464"/>
        <end position="539"/>
    </location>
</feature>
<evidence type="ECO:0000256" key="1">
    <source>
        <dbReference type="ARBA" id="ARBA00022786"/>
    </source>
</evidence>
<evidence type="ECO:0000256" key="2">
    <source>
        <dbReference type="PROSITE-ProRule" id="PRU00104"/>
    </source>
</evidence>
<feature type="region of interest" description="Disordered" evidence="3">
    <location>
        <begin position="180"/>
        <end position="199"/>
    </location>
</feature>
<evidence type="ECO:0000313" key="6">
    <source>
        <dbReference type="Proteomes" id="UP000225706"/>
    </source>
</evidence>
<dbReference type="OrthoDB" id="5990523at2759"/>